<comment type="caution">
    <text evidence="6">The sequence shown here is derived from an EMBL/GenBank/DDBJ whole genome shotgun (WGS) entry which is preliminary data.</text>
</comment>
<dbReference type="PANTHER" id="PTHR48105">
    <property type="entry name" value="THIOREDOXIN REDUCTASE 1-RELATED-RELATED"/>
    <property type="match status" value="1"/>
</dbReference>
<comment type="subunit">
    <text evidence="2">Homodimer.</text>
</comment>
<gene>
    <name evidence="6" type="ORF">B5M42_13185</name>
</gene>
<name>A0A4Y8Q0G1_9BACL</name>
<comment type="cofactor">
    <cofactor evidence="1">
        <name>FAD</name>
        <dbReference type="ChEBI" id="CHEBI:57692"/>
    </cofactor>
</comment>
<keyword evidence="7" id="KW-1185">Reference proteome</keyword>
<dbReference type="RefSeq" id="WP_134753546.1">
    <property type="nucleotide sequence ID" value="NZ_MYFO02000013.1"/>
</dbReference>
<reference evidence="6 7" key="1">
    <citation type="submission" date="2017-03" db="EMBL/GenBank/DDBJ databases">
        <title>Isolation of Levoglucosan Utilizing Bacteria.</title>
        <authorList>
            <person name="Arya A.S."/>
        </authorList>
    </citation>
    <scope>NUCLEOTIDE SEQUENCE [LARGE SCALE GENOMIC DNA]</scope>
    <source>
        <strain evidence="6 7">MEC069</strain>
    </source>
</reference>
<dbReference type="InterPro" id="IPR050097">
    <property type="entry name" value="Ferredoxin-NADP_redctase_2"/>
</dbReference>
<evidence type="ECO:0000256" key="1">
    <source>
        <dbReference type="ARBA" id="ARBA00001974"/>
    </source>
</evidence>
<dbReference type="InterPro" id="IPR036188">
    <property type="entry name" value="FAD/NAD-bd_sf"/>
</dbReference>
<keyword evidence="3" id="KW-0285">Flavoprotein</keyword>
<dbReference type="PRINTS" id="PR00368">
    <property type="entry name" value="FADPNR"/>
</dbReference>
<dbReference type="SUPFAM" id="SSF51905">
    <property type="entry name" value="FAD/NAD(P)-binding domain"/>
    <property type="match status" value="1"/>
</dbReference>
<keyword evidence="4" id="KW-0560">Oxidoreductase</keyword>
<sequence length="302" mass="31951">MLHDCIIIGGGPAGLNAALLLGRARRSVLVLDGDAPRNAVTRQSHGFLTRDGVTPGQFRDIARAEVARYPSVEQRKAEVTNVRPTGAAGFVVITADGSRFEARKVLLATGLKESLPAIPGLREHYGSSLFNCPYCDGWELRDLPLVIVSAGEQLFHMAKLVYNWSRDLLVCANGTPGLTAEQRSALERKGIAVQLQPIQAFAGAEGQLQRVVFADGTHSERRGGFVTPLWLPASPFGRELGCELDVMGGIVTDGFGRTSVPGVFAAGDASVFAPSQLVIAAAAGGRAAIGINGQLTEESFFA</sequence>
<evidence type="ECO:0000256" key="3">
    <source>
        <dbReference type="ARBA" id="ARBA00022630"/>
    </source>
</evidence>
<feature type="domain" description="FAD/NAD(P)-binding" evidence="5">
    <location>
        <begin position="4"/>
        <end position="284"/>
    </location>
</feature>
<evidence type="ECO:0000256" key="2">
    <source>
        <dbReference type="ARBA" id="ARBA00011738"/>
    </source>
</evidence>
<evidence type="ECO:0000313" key="6">
    <source>
        <dbReference type="EMBL" id="TFE87108.1"/>
    </source>
</evidence>
<proteinExistence type="predicted"/>
<protein>
    <submittedName>
        <fullName evidence="6">Pyridine nucleotide-disulfide oxidoreductase</fullName>
    </submittedName>
</protein>
<dbReference type="Proteomes" id="UP000298246">
    <property type="component" value="Unassembled WGS sequence"/>
</dbReference>
<dbReference type="EMBL" id="MYFO01000015">
    <property type="protein sequence ID" value="TFE87108.1"/>
    <property type="molecule type" value="Genomic_DNA"/>
</dbReference>
<evidence type="ECO:0000313" key="7">
    <source>
        <dbReference type="Proteomes" id="UP000298246"/>
    </source>
</evidence>
<dbReference type="PRINTS" id="PR00469">
    <property type="entry name" value="PNDRDTASEII"/>
</dbReference>
<dbReference type="Gene3D" id="3.50.50.60">
    <property type="entry name" value="FAD/NAD(P)-binding domain"/>
    <property type="match status" value="2"/>
</dbReference>
<evidence type="ECO:0000256" key="4">
    <source>
        <dbReference type="ARBA" id="ARBA00023002"/>
    </source>
</evidence>
<dbReference type="Pfam" id="PF07992">
    <property type="entry name" value="Pyr_redox_2"/>
    <property type="match status" value="1"/>
</dbReference>
<dbReference type="InterPro" id="IPR023753">
    <property type="entry name" value="FAD/NAD-binding_dom"/>
</dbReference>
<organism evidence="6 7">
    <name type="scientific">Paenibacillus athensensis</name>
    <dbReference type="NCBI Taxonomy" id="1967502"/>
    <lineage>
        <taxon>Bacteria</taxon>
        <taxon>Bacillati</taxon>
        <taxon>Bacillota</taxon>
        <taxon>Bacilli</taxon>
        <taxon>Bacillales</taxon>
        <taxon>Paenibacillaceae</taxon>
        <taxon>Paenibacillus</taxon>
    </lineage>
</organism>
<dbReference type="GO" id="GO:0016491">
    <property type="term" value="F:oxidoreductase activity"/>
    <property type="evidence" value="ECO:0007669"/>
    <property type="project" value="UniProtKB-KW"/>
</dbReference>
<evidence type="ECO:0000259" key="5">
    <source>
        <dbReference type="Pfam" id="PF07992"/>
    </source>
</evidence>
<dbReference type="AlphaFoldDB" id="A0A4Y8Q0G1"/>
<accession>A0A4Y8Q0G1</accession>
<dbReference type="OrthoDB" id="9806179at2"/>